<comment type="subcellular location">
    <subcellularLocation>
        <location evidence="1">Membrane</location>
        <topology evidence="1">Multi-pass membrane protein</topology>
    </subcellularLocation>
</comment>
<dbReference type="PATRIC" id="fig|1173022.3.peg.3818"/>
<protein>
    <submittedName>
        <fullName evidence="8">Cytochrome c biogenesis protein transmembrane region</fullName>
    </submittedName>
</protein>
<feature type="transmembrane region" description="Helical" evidence="6">
    <location>
        <begin position="194"/>
        <end position="214"/>
    </location>
</feature>
<keyword evidence="5 6" id="KW-0472">Membrane</keyword>
<dbReference type="InterPro" id="IPR051790">
    <property type="entry name" value="Cytochrome_c-biogenesis_DsbD"/>
</dbReference>
<evidence type="ECO:0000256" key="1">
    <source>
        <dbReference type="ARBA" id="ARBA00004141"/>
    </source>
</evidence>
<dbReference type="InterPro" id="IPR003834">
    <property type="entry name" value="Cyt_c_assmbl_TM_dom"/>
</dbReference>
<dbReference type="EMBL" id="CP003620">
    <property type="protein sequence ID" value="AFZ14369.1"/>
    <property type="molecule type" value="Genomic_DNA"/>
</dbReference>
<proteinExistence type="inferred from homology"/>
<feature type="transmembrane region" description="Helical" evidence="6">
    <location>
        <begin position="81"/>
        <end position="101"/>
    </location>
</feature>
<dbReference type="Proteomes" id="UP000010472">
    <property type="component" value="Chromosome"/>
</dbReference>
<evidence type="ECO:0000256" key="5">
    <source>
        <dbReference type="ARBA" id="ARBA00023136"/>
    </source>
</evidence>
<keyword evidence="9" id="KW-1185">Reference proteome</keyword>
<dbReference type="Pfam" id="PF02683">
    <property type="entry name" value="DsbD_TM"/>
    <property type="match status" value="1"/>
</dbReference>
<dbReference type="OrthoDB" id="9803065at2"/>
<gene>
    <name evidence="8" type="ORF">Cri9333_3545</name>
</gene>
<organism evidence="8 9">
    <name type="scientific">Crinalium epipsammum PCC 9333</name>
    <dbReference type="NCBI Taxonomy" id="1173022"/>
    <lineage>
        <taxon>Bacteria</taxon>
        <taxon>Bacillati</taxon>
        <taxon>Cyanobacteriota</taxon>
        <taxon>Cyanophyceae</taxon>
        <taxon>Gomontiellales</taxon>
        <taxon>Gomontiellaceae</taxon>
        <taxon>Crinalium</taxon>
    </lineage>
</organism>
<dbReference type="HOGENOM" id="CLU_053225_4_1_3"/>
<dbReference type="GO" id="GO:0017004">
    <property type="term" value="P:cytochrome complex assembly"/>
    <property type="evidence" value="ECO:0007669"/>
    <property type="project" value="InterPro"/>
</dbReference>
<evidence type="ECO:0000256" key="3">
    <source>
        <dbReference type="ARBA" id="ARBA00022692"/>
    </source>
</evidence>
<dbReference type="RefSeq" id="WP_015204474.1">
    <property type="nucleotide sequence ID" value="NC_019753.1"/>
</dbReference>
<dbReference type="STRING" id="1173022.Cri9333_3545"/>
<evidence type="ECO:0000313" key="9">
    <source>
        <dbReference type="Proteomes" id="UP000010472"/>
    </source>
</evidence>
<dbReference type="eggNOG" id="COG0785">
    <property type="taxonomic scope" value="Bacteria"/>
</dbReference>
<evidence type="ECO:0000256" key="2">
    <source>
        <dbReference type="ARBA" id="ARBA00006143"/>
    </source>
</evidence>
<sequence>MATSTLLSAGLSVSAGLLTVVSPCVLPILPAVVGRSLTSHRYGPLALVAGLISGFATIGSLIGVTASWFVGLASLLRNSAIALLLLAGLNAIFPQLSDRIFSYLRLGSWLKEPKKVGLAGEFWLGTQLGLLWTPCAGSVLGSILILAAVKHDTATAFLMLVFYGLGAGIPLLALAYGGRYFSRHLWKLRSKTAVIHKIGGVIVVVSAIAILLGWDVEIQLWLAPIFPALPL</sequence>
<keyword evidence="3 6" id="KW-0812">Transmembrane</keyword>
<reference evidence="8 9" key="1">
    <citation type="submission" date="2012-06" db="EMBL/GenBank/DDBJ databases">
        <title>Finished chromosome of genome of Crinalium epipsammum PCC 9333.</title>
        <authorList>
            <consortium name="US DOE Joint Genome Institute"/>
            <person name="Gugger M."/>
            <person name="Coursin T."/>
            <person name="Rippka R."/>
            <person name="Tandeau De Marsac N."/>
            <person name="Huntemann M."/>
            <person name="Wei C.-L."/>
            <person name="Han J."/>
            <person name="Detter J.C."/>
            <person name="Han C."/>
            <person name="Tapia R."/>
            <person name="Davenport K."/>
            <person name="Daligault H."/>
            <person name="Erkkila T."/>
            <person name="Gu W."/>
            <person name="Munk A.C.C."/>
            <person name="Teshima H."/>
            <person name="Xu Y."/>
            <person name="Chain P."/>
            <person name="Chen A."/>
            <person name="Krypides N."/>
            <person name="Mavromatis K."/>
            <person name="Markowitz V."/>
            <person name="Szeto E."/>
            <person name="Ivanova N."/>
            <person name="Mikhailova N."/>
            <person name="Ovchinnikova G."/>
            <person name="Pagani I."/>
            <person name="Pati A."/>
            <person name="Goodwin L."/>
            <person name="Peters L."/>
            <person name="Pitluck S."/>
            <person name="Woyke T."/>
            <person name="Kerfeld C."/>
        </authorList>
    </citation>
    <scope>NUCLEOTIDE SEQUENCE [LARGE SCALE GENOMIC DNA]</scope>
    <source>
        <strain evidence="8 9">PCC 9333</strain>
    </source>
</reference>
<feature type="transmembrane region" description="Helical" evidence="6">
    <location>
        <begin position="122"/>
        <end position="148"/>
    </location>
</feature>
<evidence type="ECO:0000313" key="8">
    <source>
        <dbReference type="EMBL" id="AFZ14369.1"/>
    </source>
</evidence>
<dbReference type="GO" id="GO:0016020">
    <property type="term" value="C:membrane"/>
    <property type="evidence" value="ECO:0007669"/>
    <property type="project" value="UniProtKB-SubCell"/>
</dbReference>
<dbReference type="PANTHER" id="PTHR31272">
    <property type="entry name" value="CYTOCHROME C-TYPE BIOGENESIS PROTEIN HI_1454-RELATED"/>
    <property type="match status" value="1"/>
</dbReference>
<evidence type="ECO:0000259" key="7">
    <source>
        <dbReference type="Pfam" id="PF02683"/>
    </source>
</evidence>
<feature type="transmembrane region" description="Helical" evidence="6">
    <location>
        <begin position="45"/>
        <end position="69"/>
    </location>
</feature>
<accession>K9W3K0</accession>
<feature type="domain" description="Cytochrome C biogenesis protein transmembrane" evidence="7">
    <location>
        <begin position="11"/>
        <end position="180"/>
    </location>
</feature>
<keyword evidence="4 6" id="KW-1133">Transmembrane helix</keyword>
<feature type="transmembrane region" description="Helical" evidence="6">
    <location>
        <begin position="154"/>
        <end position="174"/>
    </location>
</feature>
<dbReference type="PANTHER" id="PTHR31272:SF9">
    <property type="entry name" value="BLL1027 PROTEIN"/>
    <property type="match status" value="1"/>
</dbReference>
<comment type="similarity">
    <text evidence="2">Belongs to the DsbD family.</text>
</comment>
<feature type="transmembrane region" description="Helical" evidence="6">
    <location>
        <begin position="6"/>
        <end position="33"/>
    </location>
</feature>
<evidence type="ECO:0000256" key="6">
    <source>
        <dbReference type="SAM" id="Phobius"/>
    </source>
</evidence>
<evidence type="ECO:0000256" key="4">
    <source>
        <dbReference type="ARBA" id="ARBA00022989"/>
    </source>
</evidence>
<dbReference type="KEGG" id="cep:Cri9333_3545"/>
<dbReference type="AlphaFoldDB" id="K9W3K0"/>
<name>K9W3K0_9CYAN</name>